<feature type="transmembrane region" description="Helical" evidence="1">
    <location>
        <begin position="175"/>
        <end position="194"/>
    </location>
</feature>
<keyword evidence="1" id="KW-0472">Membrane</keyword>
<keyword evidence="3" id="KW-1185">Reference proteome</keyword>
<dbReference type="Proteomes" id="UP000680656">
    <property type="component" value="Chromosome"/>
</dbReference>
<evidence type="ECO:0000313" key="3">
    <source>
        <dbReference type="Proteomes" id="UP000680656"/>
    </source>
</evidence>
<gene>
    <name evidence="2" type="ORF">KHC33_09620</name>
</gene>
<evidence type="ECO:0000256" key="1">
    <source>
        <dbReference type="SAM" id="Phobius"/>
    </source>
</evidence>
<protein>
    <recommendedName>
        <fullName evidence="4">DUF3821 domain-containing protein</fullName>
    </recommendedName>
</protein>
<accession>A0A8E7AY61</accession>
<keyword evidence="1" id="KW-1133">Transmembrane helix</keyword>
<dbReference type="AlphaFoldDB" id="A0A8E7AY61"/>
<name>A0A8E7AY61_9EURY</name>
<dbReference type="RefSeq" id="WP_214418443.1">
    <property type="nucleotide sequence ID" value="NZ_CP075546.1"/>
</dbReference>
<organism evidence="2 3">
    <name type="scientific">Methanospirillum purgamenti</name>
    <dbReference type="NCBI Taxonomy" id="2834276"/>
    <lineage>
        <taxon>Archaea</taxon>
        <taxon>Methanobacteriati</taxon>
        <taxon>Methanobacteriota</taxon>
        <taxon>Stenosarchaea group</taxon>
        <taxon>Methanomicrobia</taxon>
        <taxon>Methanomicrobiales</taxon>
        <taxon>Methanospirillaceae</taxon>
        <taxon>Methanospirillum</taxon>
    </lineage>
</organism>
<sequence>MNWYSAIGIVCLLFCIISPIYADISVLPVYSVGDEIIIGGNTNYNTDNKVLIEIWPASFGPKGKYESSMTGGGSGVVPVVSTNGTYSWNLSFNSAEWMPDSYMVRTEVIGKGYVETVMFDLTEEKMETGNTPVPTIIQSGSETVEENNTLVPTLTTIPETNITTPSPIETQKSPISGFCVLLSLVLGATMVFIMKNRQ</sequence>
<evidence type="ECO:0000313" key="2">
    <source>
        <dbReference type="EMBL" id="QVV87623.1"/>
    </source>
</evidence>
<dbReference type="GeneID" id="65097442"/>
<reference evidence="2 3" key="1">
    <citation type="submission" date="2021-05" db="EMBL/GenBank/DDBJ databases">
        <title>A novel Methanospirillum isolate from a pyrite-forming mixed culture.</title>
        <authorList>
            <person name="Bunk B."/>
            <person name="Sproer C."/>
            <person name="Spring S."/>
            <person name="Pester M."/>
        </authorList>
    </citation>
    <scope>NUCLEOTIDE SEQUENCE [LARGE SCALE GENOMIC DNA]</scope>
    <source>
        <strain evidence="2 3">J.3.6.1-F.2.7.3</strain>
    </source>
</reference>
<dbReference type="EMBL" id="CP075546">
    <property type="protein sequence ID" value="QVV87623.1"/>
    <property type="molecule type" value="Genomic_DNA"/>
</dbReference>
<dbReference type="KEGG" id="mrtj:KHC33_09620"/>
<proteinExistence type="predicted"/>
<keyword evidence="1" id="KW-0812">Transmembrane</keyword>
<evidence type="ECO:0008006" key="4">
    <source>
        <dbReference type="Google" id="ProtNLM"/>
    </source>
</evidence>